<organism evidence="1 2">
    <name type="scientific">Marasmiellus scandens</name>
    <dbReference type="NCBI Taxonomy" id="2682957"/>
    <lineage>
        <taxon>Eukaryota</taxon>
        <taxon>Fungi</taxon>
        <taxon>Dikarya</taxon>
        <taxon>Basidiomycota</taxon>
        <taxon>Agaricomycotina</taxon>
        <taxon>Agaricomycetes</taxon>
        <taxon>Agaricomycetidae</taxon>
        <taxon>Agaricales</taxon>
        <taxon>Marasmiineae</taxon>
        <taxon>Omphalotaceae</taxon>
        <taxon>Marasmiellus</taxon>
    </lineage>
</organism>
<protein>
    <submittedName>
        <fullName evidence="1">Uncharacterized protein</fullName>
    </submittedName>
</protein>
<evidence type="ECO:0000313" key="1">
    <source>
        <dbReference type="EMBL" id="KAK7450531.1"/>
    </source>
</evidence>
<accession>A0ABR1J5S0</accession>
<gene>
    <name evidence="1" type="ORF">VKT23_012840</name>
</gene>
<sequence>MSSLSSKQNKELRSAANKILRDLRFTPPTFIIFTQLTPKAEDAISSLSSLLELLDSYQGSPFFVQLLSKLVDDWWSLWSWLALFFKSYATTEAGTGVEGTHDLELRSVMLMKLLKILFHVMNPVNDLELPSGSEDVHTSRFKSLLHNSRGFYTLLVEVIGFGSLHANDVYFEAIRVLYGLFGDKTKDEAIDCFMGALSSSSHFKRMPNFFLCPVLIEFDNQTISINPRKLFLSSFVLRLLIVASPDHQGMFWSRTFTLFIHNLFRRMLRSSLVQRLLQDARSEQHSSRDDIGDPVMIFSAALGTIMQLLTLYAKYEDHCALLVEAGAISTILHAQYVINDPDFQSFLCGDIGSLLDQLLAKPLEVIRDRMIFRGVGRKTIKSVRSVIRNGQEKNLCVDERANLNGSTWCAWKELRMLATESGQTFKRNTINAYWKEMLQCSSLQVSTVVVLSTLAE</sequence>
<dbReference type="EMBL" id="JBANRG010000033">
    <property type="protein sequence ID" value="KAK7450531.1"/>
    <property type="molecule type" value="Genomic_DNA"/>
</dbReference>
<comment type="caution">
    <text evidence="1">The sequence shown here is derived from an EMBL/GenBank/DDBJ whole genome shotgun (WGS) entry which is preliminary data.</text>
</comment>
<keyword evidence="2" id="KW-1185">Reference proteome</keyword>
<reference evidence="1 2" key="1">
    <citation type="submission" date="2024-01" db="EMBL/GenBank/DDBJ databases">
        <title>A draft genome for the cacao thread blight pathogen Marasmiellus scandens.</title>
        <authorList>
            <person name="Baruah I.K."/>
            <person name="Leung J."/>
            <person name="Bukari Y."/>
            <person name="Amoako-Attah I."/>
            <person name="Meinhardt L.W."/>
            <person name="Bailey B.A."/>
            <person name="Cohen S.P."/>
        </authorList>
    </citation>
    <scope>NUCLEOTIDE SEQUENCE [LARGE SCALE GENOMIC DNA]</scope>
    <source>
        <strain evidence="1 2">GH-19</strain>
    </source>
</reference>
<name>A0ABR1J5S0_9AGAR</name>
<evidence type="ECO:0000313" key="2">
    <source>
        <dbReference type="Proteomes" id="UP001498398"/>
    </source>
</evidence>
<dbReference type="Proteomes" id="UP001498398">
    <property type="component" value="Unassembled WGS sequence"/>
</dbReference>
<proteinExistence type="predicted"/>